<evidence type="ECO:0000256" key="1">
    <source>
        <dbReference type="SAM" id="MobiDB-lite"/>
    </source>
</evidence>
<accession>A0ABT7E330</accession>
<organism evidence="3 4">
    <name type="scientific">Parachitinimonas caeni</name>
    <dbReference type="NCBI Taxonomy" id="3031301"/>
    <lineage>
        <taxon>Bacteria</taxon>
        <taxon>Pseudomonadati</taxon>
        <taxon>Pseudomonadota</taxon>
        <taxon>Betaproteobacteria</taxon>
        <taxon>Neisseriales</taxon>
        <taxon>Chitinibacteraceae</taxon>
        <taxon>Parachitinimonas</taxon>
    </lineage>
</organism>
<gene>
    <name evidence="3" type="ORF">PZA18_22020</name>
</gene>
<keyword evidence="4" id="KW-1185">Reference proteome</keyword>
<keyword evidence="2" id="KW-1133">Transmembrane helix</keyword>
<feature type="transmembrane region" description="Helical" evidence="2">
    <location>
        <begin position="47"/>
        <end position="66"/>
    </location>
</feature>
<evidence type="ECO:0000256" key="2">
    <source>
        <dbReference type="SAM" id="Phobius"/>
    </source>
</evidence>
<keyword evidence="2" id="KW-0472">Membrane</keyword>
<feature type="region of interest" description="Disordered" evidence="1">
    <location>
        <begin position="97"/>
        <end position="119"/>
    </location>
</feature>
<name>A0ABT7E330_9NEIS</name>
<reference evidence="3" key="1">
    <citation type="submission" date="2023-03" db="EMBL/GenBank/DDBJ databases">
        <title>Chitinimonas shenzhenensis gen. nov., sp. nov., a novel member of family Burkholderiaceae isolated from activated sludge collected in Shen Zhen, China.</title>
        <authorList>
            <person name="Wang X."/>
        </authorList>
    </citation>
    <scope>NUCLEOTIDE SEQUENCE</scope>
    <source>
        <strain evidence="3">DQS-5</strain>
    </source>
</reference>
<feature type="compositionally biased region" description="Basic and acidic residues" evidence="1">
    <location>
        <begin position="97"/>
        <end position="110"/>
    </location>
</feature>
<proteinExistence type="predicted"/>
<keyword evidence="2" id="KW-0812">Transmembrane</keyword>
<evidence type="ECO:0000313" key="3">
    <source>
        <dbReference type="EMBL" id="MDK2126727.1"/>
    </source>
</evidence>
<feature type="transmembrane region" description="Helical" evidence="2">
    <location>
        <begin position="7"/>
        <end position="27"/>
    </location>
</feature>
<sequence>MTELGQWLVPAFALVLLTAYGLIGARLSYLVLHSELFDPWQKRAQLLLIWCLPILGWGLILAALLPSRRAGRLFIPLEAFLLLAGTVSTLQTGLDQRHDQLHSSDTHDVSTGDGGLDFD</sequence>
<feature type="transmembrane region" description="Helical" evidence="2">
    <location>
        <begin position="73"/>
        <end position="94"/>
    </location>
</feature>
<protein>
    <submittedName>
        <fullName evidence="3">Uncharacterized protein</fullName>
    </submittedName>
</protein>
<comment type="caution">
    <text evidence="3">The sequence shown here is derived from an EMBL/GenBank/DDBJ whole genome shotgun (WGS) entry which is preliminary data.</text>
</comment>
<dbReference type="RefSeq" id="WP_284103048.1">
    <property type="nucleotide sequence ID" value="NZ_JARRAF010000049.1"/>
</dbReference>
<dbReference type="Proteomes" id="UP001172778">
    <property type="component" value="Unassembled WGS sequence"/>
</dbReference>
<evidence type="ECO:0000313" key="4">
    <source>
        <dbReference type="Proteomes" id="UP001172778"/>
    </source>
</evidence>
<dbReference type="EMBL" id="JARRAF010000049">
    <property type="protein sequence ID" value="MDK2126727.1"/>
    <property type="molecule type" value="Genomic_DNA"/>
</dbReference>